<reference evidence="4 5" key="1">
    <citation type="submission" date="2006-03" db="EMBL/GenBank/DDBJ databases">
        <title>Complete sequence of chromosome of Nitrobacter hamburgensis X14.</title>
        <authorList>
            <consortium name="US DOE Joint Genome Institute"/>
            <person name="Copeland A."/>
            <person name="Lucas S."/>
            <person name="Lapidus A."/>
            <person name="Barry K."/>
            <person name="Detter J.C."/>
            <person name="Glavina del Rio T."/>
            <person name="Hammon N."/>
            <person name="Israni S."/>
            <person name="Dalin E."/>
            <person name="Tice H."/>
            <person name="Pitluck S."/>
            <person name="Chain P."/>
            <person name="Malfatti S."/>
            <person name="Shin M."/>
            <person name="Vergez L."/>
            <person name="Schmutz J."/>
            <person name="Larimer F."/>
            <person name="Land M."/>
            <person name="Hauser L."/>
            <person name="Kyrpides N."/>
            <person name="Ivanova N."/>
            <person name="Ward B."/>
            <person name="Arp D."/>
            <person name="Klotz M."/>
            <person name="Stein L."/>
            <person name="O'Mullan G."/>
            <person name="Starkenburg S."/>
            <person name="Sayavedra L."/>
            <person name="Poret-Peterson A.T."/>
            <person name="Gentry M.E."/>
            <person name="Bruce D."/>
            <person name="Richardson P."/>
        </authorList>
    </citation>
    <scope>NUCLEOTIDE SEQUENCE [LARGE SCALE GENOMIC DNA]</scope>
    <source>
        <strain evidence="5">DSM 10229 / NCIMB 13809 / X14</strain>
    </source>
</reference>
<organism evidence="4 5">
    <name type="scientific">Nitrobacter hamburgensis (strain DSM 10229 / NCIMB 13809 / X14)</name>
    <dbReference type="NCBI Taxonomy" id="323097"/>
    <lineage>
        <taxon>Bacteria</taxon>
        <taxon>Pseudomonadati</taxon>
        <taxon>Pseudomonadota</taxon>
        <taxon>Alphaproteobacteria</taxon>
        <taxon>Hyphomicrobiales</taxon>
        <taxon>Nitrobacteraceae</taxon>
        <taxon>Nitrobacter</taxon>
    </lineage>
</organism>
<dbReference type="PROSITE" id="PS51688">
    <property type="entry name" value="ICA"/>
    <property type="match status" value="1"/>
</dbReference>
<evidence type="ECO:0000256" key="1">
    <source>
        <dbReference type="SAM" id="Coils"/>
    </source>
</evidence>
<feature type="chain" id="PRO_5004195670" description="Peptidase S74 domain-containing protein" evidence="2">
    <location>
        <begin position="23"/>
        <end position="461"/>
    </location>
</feature>
<dbReference type="eggNOG" id="COG5295">
    <property type="taxonomic scope" value="Bacteria"/>
</dbReference>
<dbReference type="KEGG" id="nha:Nham_3856"/>
<dbReference type="HOGENOM" id="CLU_592914_0_0_5"/>
<gene>
    <name evidence="4" type="ordered locus">Nham_3856</name>
</gene>
<evidence type="ECO:0000313" key="4">
    <source>
        <dbReference type="EMBL" id="ABE64559.1"/>
    </source>
</evidence>
<feature type="signal peptide" evidence="2">
    <location>
        <begin position="1"/>
        <end position="22"/>
    </location>
</feature>
<proteinExistence type="predicted"/>
<evidence type="ECO:0000256" key="2">
    <source>
        <dbReference type="SAM" id="SignalP"/>
    </source>
</evidence>
<keyword evidence="1" id="KW-0175">Coiled coil</keyword>
<dbReference type="STRING" id="323097.Nham_3856"/>
<sequence>MRLRRLLGLAALATLAPAAAFAQFNQTSIISTSMGGIVSGTYGYFKYVSATYGLGTGASKLASLTDVDVSGKVSGSVLVYTGATTSWTALPIQNVMSTTTILTNWPDAIGCLLSTGTYYIYLATALPANGSSLYLYRPIRNAGGDTYAEFNSDGTYNSASSTSDTNASDCNGQSVSQLYASGRAFNFIGNSGSGSGDRITSGTTSMVANSATSIISITNAGVTAGYFNSNGVLTVPGISATSNLTSVTSLYASGNVGIGTTSPTTKLDIAGTGLHLGSTTNAFLYPDSGAAYNSGIDIYKTGARKWVLYNQGNNDNFYILGSDGSSGVYLSQGATSWSASSDIRLKKNIETLRVLDRLDGYRAVQFNWKQSGKHDLGVIAQELYKIFPEVVNKGSDSGTVEKMNDKGVWSVQYDKLGALALEAVKELKADNDNLRSANGSLQRQVNDLRAAVESLQRQTHR</sequence>
<dbReference type="Proteomes" id="UP000001953">
    <property type="component" value="Chromosome"/>
</dbReference>
<evidence type="ECO:0000313" key="5">
    <source>
        <dbReference type="Proteomes" id="UP000001953"/>
    </source>
</evidence>
<dbReference type="AlphaFoldDB" id="Q1QGT8"/>
<accession>Q1QGT8</accession>
<dbReference type="RefSeq" id="WP_011512191.1">
    <property type="nucleotide sequence ID" value="NC_007964.1"/>
</dbReference>
<name>Q1QGT8_NITHX</name>
<protein>
    <recommendedName>
        <fullName evidence="3">Peptidase S74 domain-containing protein</fullName>
    </recommendedName>
</protein>
<evidence type="ECO:0000259" key="3">
    <source>
        <dbReference type="PROSITE" id="PS51688"/>
    </source>
</evidence>
<feature type="domain" description="Peptidase S74" evidence="3">
    <location>
        <begin position="341"/>
        <end position="438"/>
    </location>
</feature>
<dbReference type="InterPro" id="IPR030392">
    <property type="entry name" value="S74_ICA"/>
</dbReference>
<dbReference type="EMBL" id="CP000319">
    <property type="protein sequence ID" value="ABE64559.1"/>
    <property type="molecule type" value="Genomic_DNA"/>
</dbReference>
<keyword evidence="5" id="KW-1185">Reference proteome</keyword>
<dbReference type="Pfam" id="PF13884">
    <property type="entry name" value="Peptidase_S74"/>
    <property type="match status" value="1"/>
</dbReference>
<feature type="coiled-coil region" evidence="1">
    <location>
        <begin position="424"/>
        <end position="458"/>
    </location>
</feature>
<keyword evidence="2" id="KW-0732">Signal</keyword>